<evidence type="ECO:0000259" key="7">
    <source>
        <dbReference type="Pfam" id="PF10502"/>
    </source>
</evidence>
<keyword evidence="3 6" id="KW-1133">Transmembrane helix</keyword>
<organism evidence="8 9">
    <name type="scientific">Nocardioides silvaticus</name>
    <dbReference type="NCBI Taxonomy" id="2201891"/>
    <lineage>
        <taxon>Bacteria</taxon>
        <taxon>Bacillati</taxon>
        <taxon>Actinomycetota</taxon>
        <taxon>Actinomycetes</taxon>
        <taxon>Propionibacteriales</taxon>
        <taxon>Nocardioidaceae</taxon>
        <taxon>Nocardioides</taxon>
    </lineage>
</organism>
<dbReference type="InterPro" id="IPR001733">
    <property type="entry name" value="Peptidase_S26B"/>
</dbReference>
<dbReference type="GO" id="GO:0006465">
    <property type="term" value="P:signal peptide processing"/>
    <property type="evidence" value="ECO:0007669"/>
    <property type="project" value="UniProtKB-UniRule"/>
</dbReference>
<evidence type="ECO:0000256" key="3">
    <source>
        <dbReference type="ARBA" id="ARBA00022989"/>
    </source>
</evidence>
<dbReference type="OrthoDB" id="3178064at2"/>
<dbReference type="GO" id="GO:0016020">
    <property type="term" value="C:membrane"/>
    <property type="evidence" value="ECO:0007669"/>
    <property type="project" value="UniProtKB-SubCell"/>
</dbReference>
<dbReference type="SUPFAM" id="SSF51306">
    <property type="entry name" value="LexA/Signal peptidase"/>
    <property type="match status" value="1"/>
</dbReference>
<evidence type="ECO:0000256" key="4">
    <source>
        <dbReference type="ARBA" id="ARBA00023136"/>
    </source>
</evidence>
<dbReference type="EMBL" id="QGDD01000004">
    <property type="protein sequence ID" value="PWN02826.1"/>
    <property type="molecule type" value="Genomic_DNA"/>
</dbReference>
<keyword evidence="9" id="KW-1185">Reference proteome</keyword>
<sequence length="195" mass="20501">MRAVSKVGQVLAWLTILGVGAVLAVAVVVPRLGGGTPYAVLTGSMQPNYPPGTLVVVRQVPFDEIAIGDVITYQLSSGQAEVVTHRVIGRTTLPDGTSRLLTQGDANGVPDAETVQEKQVRGRLWYAAPYLGRVNGVLTARDKQIGVYVVAGALIAYAAAMFLSAVGIGRRKPVTSDDVFAVETDPGASTEQERV</sequence>
<name>A0A316TTH4_9ACTN</name>
<dbReference type="PANTHER" id="PTHR10806">
    <property type="entry name" value="SIGNAL PEPTIDASE COMPLEX CATALYTIC SUBUNIT SEC11"/>
    <property type="match status" value="1"/>
</dbReference>
<keyword evidence="4 6" id="KW-0472">Membrane</keyword>
<evidence type="ECO:0000313" key="8">
    <source>
        <dbReference type="EMBL" id="PWN02826.1"/>
    </source>
</evidence>
<dbReference type="InterPro" id="IPR019533">
    <property type="entry name" value="Peptidase_S26"/>
</dbReference>
<comment type="caution">
    <text evidence="8">The sequence shown here is derived from an EMBL/GenBank/DDBJ whole genome shotgun (WGS) entry which is preliminary data.</text>
</comment>
<dbReference type="Proteomes" id="UP000245507">
    <property type="component" value="Unassembled WGS sequence"/>
</dbReference>
<dbReference type="RefSeq" id="WP_109693627.1">
    <property type="nucleotide sequence ID" value="NZ_QGDD01000004.1"/>
</dbReference>
<feature type="domain" description="Peptidase S26" evidence="7">
    <location>
        <begin position="21"/>
        <end position="89"/>
    </location>
</feature>
<dbReference type="AlphaFoldDB" id="A0A316TTH4"/>
<evidence type="ECO:0000256" key="6">
    <source>
        <dbReference type="SAM" id="Phobius"/>
    </source>
</evidence>
<dbReference type="EC" id="3.4.21.89" evidence="5"/>
<dbReference type="InterPro" id="IPR036286">
    <property type="entry name" value="LexA/Signal_pep-like_sf"/>
</dbReference>
<protein>
    <recommendedName>
        <fullName evidence="5">Signal peptidase I</fullName>
        <ecNumber evidence="5">3.4.21.89</ecNumber>
    </recommendedName>
</protein>
<reference evidence="8 9" key="1">
    <citation type="submission" date="2018-05" db="EMBL/GenBank/DDBJ databases">
        <title>Nocardioides silvaticus genome.</title>
        <authorList>
            <person name="Li C."/>
            <person name="Wang G."/>
        </authorList>
    </citation>
    <scope>NUCLEOTIDE SEQUENCE [LARGE SCALE GENOMIC DNA]</scope>
    <source>
        <strain evidence="8 9">CCTCC AB 2018079</strain>
    </source>
</reference>
<comment type="subcellular location">
    <subcellularLocation>
        <location evidence="1">Membrane</location>
    </subcellularLocation>
</comment>
<evidence type="ECO:0000256" key="5">
    <source>
        <dbReference type="NCBIfam" id="TIGR02228"/>
    </source>
</evidence>
<dbReference type="PANTHER" id="PTHR10806:SF6">
    <property type="entry name" value="SIGNAL PEPTIDASE COMPLEX CATALYTIC SUBUNIT SEC11"/>
    <property type="match status" value="1"/>
</dbReference>
<evidence type="ECO:0000256" key="2">
    <source>
        <dbReference type="ARBA" id="ARBA00022692"/>
    </source>
</evidence>
<dbReference type="Pfam" id="PF10502">
    <property type="entry name" value="Peptidase_S26"/>
    <property type="match status" value="1"/>
</dbReference>
<feature type="transmembrane region" description="Helical" evidence="6">
    <location>
        <begin position="12"/>
        <end position="32"/>
    </location>
</feature>
<dbReference type="CDD" id="cd06530">
    <property type="entry name" value="S26_SPase_I"/>
    <property type="match status" value="1"/>
</dbReference>
<dbReference type="NCBIfam" id="TIGR02228">
    <property type="entry name" value="sigpep_I_arch"/>
    <property type="match status" value="1"/>
</dbReference>
<keyword evidence="2 6" id="KW-0812">Transmembrane</keyword>
<evidence type="ECO:0000313" key="9">
    <source>
        <dbReference type="Proteomes" id="UP000245507"/>
    </source>
</evidence>
<gene>
    <name evidence="8" type="ORF">DJ010_10465</name>
</gene>
<dbReference type="GO" id="GO:0004252">
    <property type="term" value="F:serine-type endopeptidase activity"/>
    <property type="evidence" value="ECO:0007669"/>
    <property type="project" value="UniProtKB-UniRule"/>
</dbReference>
<accession>A0A316TTH4</accession>
<proteinExistence type="predicted"/>
<dbReference type="GO" id="GO:0009003">
    <property type="term" value="F:signal peptidase activity"/>
    <property type="evidence" value="ECO:0007669"/>
    <property type="project" value="UniProtKB-EC"/>
</dbReference>
<feature type="transmembrane region" description="Helical" evidence="6">
    <location>
        <begin position="145"/>
        <end position="166"/>
    </location>
</feature>
<evidence type="ECO:0000256" key="1">
    <source>
        <dbReference type="ARBA" id="ARBA00004370"/>
    </source>
</evidence>